<dbReference type="AlphaFoldDB" id="A0A9D2FPY9"/>
<name>A0A9D2FPY9_9FIRM</name>
<dbReference type="InterPro" id="IPR036390">
    <property type="entry name" value="WH_DNA-bd_sf"/>
</dbReference>
<gene>
    <name evidence="1" type="ORF">H9809_01375</name>
</gene>
<dbReference type="SUPFAM" id="SSF46785">
    <property type="entry name" value="Winged helix' DNA-binding domain"/>
    <property type="match status" value="1"/>
</dbReference>
<evidence type="ECO:0000313" key="1">
    <source>
        <dbReference type="EMBL" id="HIZ64547.1"/>
    </source>
</evidence>
<dbReference type="EMBL" id="DXBG01000030">
    <property type="protein sequence ID" value="HIZ64547.1"/>
    <property type="molecule type" value="Genomic_DNA"/>
</dbReference>
<comment type="caution">
    <text evidence="1">The sequence shown here is derived from an EMBL/GenBank/DDBJ whole genome shotgun (WGS) entry which is preliminary data.</text>
</comment>
<reference evidence="1" key="2">
    <citation type="submission" date="2021-04" db="EMBL/GenBank/DDBJ databases">
        <authorList>
            <person name="Gilroy R."/>
        </authorList>
    </citation>
    <scope>NUCLEOTIDE SEQUENCE</scope>
    <source>
        <strain evidence="1">1068</strain>
    </source>
</reference>
<dbReference type="InterPro" id="IPR036388">
    <property type="entry name" value="WH-like_DNA-bd_sf"/>
</dbReference>
<dbReference type="Pfam" id="PF13412">
    <property type="entry name" value="HTH_24"/>
    <property type="match status" value="1"/>
</dbReference>
<organism evidence="1 2">
    <name type="scientific">Candidatus Blautia pullicola</name>
    <dbReference type="NCBI Taxonomy" id="2838498"/>
    <lineage>
        <taxon>Bacteria</taxon>
        <taxon>Bacillati</taxon>
        <taxon>Bacillota</taxon>
        <taxon>Clostridia</taxon>
        <taxon>Lachnospirales</taxon>
        <taxon>Lachnospiraceae</taxon>
        <taxon>Blautia</taxon>
    </lineage>
</organism>
<evidence type="ECO:0000313" key="2">
    <source>
        <dbReference type="Proteomes" id="UP000824056"/>
    </source>
</evidence>
<sequence>MAKKSLKDVKLNNVAQVMGCVMDWEPVSRIEISERSGLAPSTVSQAISLLMKKGVVEETKEGESTGGRKPILLRIKPDYGCVVTLAVKRDGVIASVYDLCGQLLQTKELASKMLAGNRLLDVLCRYVKSIQKGEEGIPARITGVGLLCQDDIPEYDLMTEFTTSLSSDVLRMETALAASCDVRVKKELLNRYSLDYYLRTVDAEYKNYAYINLGERITASFVLNKTLVKSADDTVFDISSAVLTGNYAGAESGASRSIMLAQELALKKLSPEILSEKLSQVIKSALLFFPVRDVFIGGQAEHLDKIVEMVAQKFPLNPVIRKLGAERKDIGGVFAHQIWMENYKYLVETF</sequence>
<protein>
    <submittedName>
        <fullName evidence="1">Winged helix-turn-helix transcriptional regulator</fullName>
    </submittedName>
</protein>
<dbReference type="Gene3D" id="1.10.10.10">
    <property type="entry name" value="Winged helix-like DNA-binding domain superfamily/Winged helix DNA-binding domain"/>
    <property type="match status" value="1"/>
</dbReference>
<dbReference type="Proteomes" id="UP000824056">
    <property type="component" value="Unassembled WGS sequence"/>
</dbReference>
<reference evidence="1" key="1">
    <citation type="journal article" date="2021" name="PeerJ">
        <title>Extensive microbial diversity within the chicken gut microbiome revealed by metagenomics and culture.</title>
        <authorList>
            <person name="Gilroy R."/>
            <person name="Ravi A."/>
            <person name="Getino M."/>
            <person name="Pursley I."/>
            <person name="Horton D.L."/>
            <person name="Alikhan N.F."/>
            <person name="Baker D."/>
            <person name="Gharbi K."/>
            <person name="Hall N."/>
            <person name="Watson M."/>
            <person name="Adriaenssens E.M."/>
            <person name="Foster-Nyarko E."/>
            <person name="Jarju S."/>
            <person name="Secka A."/>
            <person name="Antonio M."/>
            <person name="Oren A."/>
            <person name="Chaudhuri R.R."/>
            <person name="La Ragione R."/>
            <person name="Hildebrand F."/>
            <person name="Pallen M.J."/>
        </authorList>
    </citation>
    <scope>NUCLEOTIDE SEQUENCE</scope>
    <source>
        <strain evidence="1">1068</strain>
    </source>
</reference>
<proteinExistence type="predicted"/>
<accession>A0A9D2FPY9</accession>